<feature type="compositionally biased region" description="Basic residues" evidence="1">
    <location>
        <begin position="319"/>
        <end position="331"/>
    </location>
</feature>
<feature type="region of interest" description="Disordered" evidence="1">
    <location>
        <begin position="1"/>
        <end position="192"/>
    </location>
</feature>
<organism evidence="2 3">
    <name type="scientific">Clohesyomyces aquaticus</name>
    <dbReference type="NCBI Taxonomy" id="1231657"/>
    <lineage>
        <taxon>Eukaryota</taxon>
        <taxon>Fungi</taxon>
        <taxon>Dikarya</taxon>
        <taxon>Ascomycota</taxon>
        <taxon>Pezizomycotina</taxon>
        <taxon>Dothideomycetes</taxon>
        <taxon>Pleosporomycetidae</taxon>
        <taxon>Pleosporales</taxon>
        <taxon>Lindgomycetaceae</taxon>
        <taxon>Clohesyomyces</taxon>
    </lineage>
</organism>
<feature type="region of interest" description="Disordered" evidence="1">
    <location>
        <begin position="344"/>
        <end position="382"/>
    </location>
</feature>
<feature type="compositionally biased region" description="Pro residues" evidence="1">
    <location>
        <begin position="12"/>
        <end position="27"/>
    </location>
</feature>
<feature type="compositionally biased region" description="Polar residues" evidence="1">
    <location>
        <begin position="594"/>
        <end position="615"/>
    </location>
</feature>
<feature type="compositionally biased region" description="Low complexity" evidence="1">
    <location>
        <begin position="28"/>
        <end position="37"/>
    </location>
</feature>
<feature type="region of interest" description="Disordered" evidence="1">
    <location>
        <begin position="284"/>
        <end position="331"/>
    </location>
</feature>
<reference evidence="2 3" key="1">
    <citation type="submission" date="2016-07" db="EMBL/GenBank/DDBJ databases">
        <title>Pervasive Adenine N6-methylation of Active Genes in Fungi.</title>
        <authorList>
            <consortium name="DOE Joint Genome Institute"/>
            <person name="Mondo S.J."/>
            <person name="Dannebaum R.O."/>
            <person name="Kuo R.C."/>
            <person name="Labutti K."/>
            <person name="Haridas S."/>
            <person name="Kuo A."/>
            <person name="Salamov A."/>
            <person name="Ahrendt S.R."/>
            <person name="Lipzen A."/>
            <person name="Sullivan W."/>
            <person name="Andreopoulos W.B."/>
            <person name="Clum A."/>
            <person name="Lindquist E."/>
            <person name="Daum C."/>
            <person name="Ramamoorthy G.K."/>
            <person name="Gryganskyi A."/>
            <person name="Culley D."/>
            <person name="Magnuson J.K."/>
            <person name="James T.Y."/>
            <person name="O'Malley M.A."/>
            <person name="Stajich J.E."/>
            <person name="Spatafora J.W."/>
            <person name="Visel A."/>
            <person name="Grigoriev I.V."/>
        </authorList>
    </citation>
    <scope>NUCLEOTIDE SEQUENCE [LARGE SCALE GENOMIC DNA]</scope>
    <source>
        <strain evidence="2 3">CBS 115471</strain>
    </source>
</reference>
<feature type="region of interest" description="Disordered" evidence="1">
    <location>
        <begin position="536"/>
        <end position="633"/>
    </location>
</feature>
<accession>A0A1Y1YRF1</accession>
<evidence type="ECO:0000313" key="3">
    <source>
        <dbReference type="Proteomes" id="UP000193144"/>
    </source>
</evidence>
<keyword evidence="3" id="KW-1185">Reference proteome</keyword>
<dbReference type="AlphaFoldDB" id="A0A1Y1YRF1"/>
<feature type="compositionally biased region" description="Polar residues" evidence="1">
    <location>
        <begin position="123"/>
        <end position="134"/>
    </location>
</feature>
<evidence type="ECO:0000313" key="2">
    <source>
        <dbReference type="EMBL" id="ORY00546.1"/>
    </source>
</evidence>
<name>A0A1Y1YRF1_9PLEO</name>
<feature type="compositionally biased region" description="Polar residues" evidence="1">
    <location>
        <begin position="830"/>
        <end position="848"/>
    </location>
</feature>
<feature type="compositionally biased region" description="Polar residues" evidence="1">
    <location>
        <begin position="295"/>
        <end position="311"/>
    </location>
</feature>
<feature type="compositionally biased region" description="Basic and acidic residues" evidence="1">
    <location>
        <begin position="38"/>
        <end position="47"/>
    </location>
</feature>
<feature type="compositionally biased region" description="Polar residues" evidence="1">
    <location>
        <begin position="142"/>
        <end position="154"/>
    </location>
</feature>
<feature type="region of interest" description="Disordered" evidence="1">
    <location>
        <begin position="830"/>
        <end position="872"/>
    </location>
</feature>
<gene>
    <name evidence="2" type="ORF">BCR34DRAFT_606229</name>
</gene>
<dbReference type="EMBL" id="MCFA01000182">
    <property type="protein sequence ID" value="ORY00546.1"/>
    <property type="molecule type" value="Genomic_DNA"/>
</dbReference>
<protein>
    <submittedName>
        <fullName evidence="2">Uncharacterized protein</fullName>
    </submittedName>
</protein>
<evidence type="ECO:0000256" key="1">
    <source>
        <dbReference type="SAM" id="MobiDB-lite"/>
    </source>
</evidence>
<dbReference type="OrthoDB" id="3796126at2759"/>
<sequence>MSSFGSPDPKRPPTPVKIPLPPPPRMTPGPNAFAIAEAKAKAERKLAAGEVHPALRPQQQEDHTPVSTPLDETIPRGSESQARGEDKSASHLTTISQLMKMAGTPSRKSDLHSTPCKSDQYCAHNSDQHNASRNSDQDGASRKSGQTSTSTSSRYGAMTARSRHSQRSQRSAPSTRPGDEDTTLEFDKTSRFEMEARNEGKLFKIMGQIPPTLSSVDSNSGVTVQKFDYTKAAAADKSPKKKIFGMSIPSFRSSGTTASAIPPPMPSKAAKLFGTSLAPERLQETRAPKPVMHVQSKTSKSLPSQYVSSKPLQYGPYSHRSHNHRPSHHRAVRLDRAASRTPTLDLGLPWQSKHDEANGASQDGHTPPPTPPDKDTPPSAKGLVSVPLFEMKHTKIDSNEQVYEVEIGDEMTANNGLGIALFMKPASSNEKENHVPSSHGLGRMVTPDPIKSSHGSLHAQFGYIKGRARDGRHSAPFEYDEHPYTQAQRGHWSEDDSKRLMQMGHELSPAFYTPSNFSVEFDASVGRPSANKNPLRYFLPKSNGQGQQPIKIGKRIRMPPGSNTIEIEEDSQAKPITLPRSLSSYLPPKEFENMNLQDTPTSEAQDSPAQRNGASQLLPPEKSSSRLMDMLDGVSPNKTGYNVNFYAKCPSAVPSPLYADADQRAVQMPPPPMALPVMSPQPVIPGTLSDGSNILTHFHMTNAHFDVLGCSLHDTVTEAKEELTTTAKKCHIETVLELDQRFAGLKEDLRPLGQNVDGALEQTRNINGKLDQLADFIKSQVIDPLAAQSKKTDNMEKDIKSLVKTMQDMQKSMEAKANTTSTLSQPGHALLTQQPSFPLPNHRSQPSLTGYYDSPGDVGRAGAPPVPDLRNDGRFRYGTNNSNYYHASKGLENKDDNHQYGSPYGSNAATYNGGYMGGYPGYYQGVANQQN</sequence>
<comment type="caution">
    <text evidence="2">The sequence shown here is derived from an EMBL/GenBank/DDBJ whole genome shotgun (WGS) entry which is preliminary data.</text>
</comment>
<proteinExistence type="predicted"/>
<dbReference type="Proteomes" id="UP000193144">
    <property type="component" value="Unassembled WGS sequence"/>
</dbReference>